<organism evidence="3 4">
    <name type="scientific">Euplotes crassus</name>
    <dbReference type="NCBI Taxonomy" id="5936"/>
    <lineage>
        <taxon>Eukaryota</taxon>
        <taxon>Sar</taxon>
        <taxon>Alveolata</taxon>
        <taxon>Ciliophora</taxon>
        <taxon>Intramacronucleata</taxon>
        <taxon>Spirotrichea</taxon>
        <taxon>Hypotrichia</taxon>
        <taxon>Euplotida</taxon>
        <taxon>Euplotidae</taxon>
        <taxon>Moneuplotes</taxon>
    </lineage>
</organism>
<evidence type="ECO:0000259" key="2">
    <source>
        <dbReference type="PROSITE" id="PS50405"/>
    </source>
</evidence>
<dbReference type="SFLD" id="SFLDS00019">
    <property type="entry name" value="Glutathione_Transferase_(cytos"/>
    <property type="match status" value="1"/>
</dbReference>
<name>A0AAD1XSU3_EUPCR</name>
<dbReference type="Pfam" id="PF02798">
    <property type="entry name" value="GST_N"/>
    <property type="match status" value="1"/>
</dbReference>
<dbReference type="SFLD" id="SFLDG00363">
    <property type="entry name" value="AMPS_(cytGST):_Alpha-__Mu-__Pi"/>
    <property type="match status" value="1"/>
</dbReference>
<dbReference type="Gene3D" id="1.20.1050.130">
    <property type="match status" value="1"/>
</dbReference>
<dbReference type="AlphaFoldDB" id="A0AAD1XSU3"/>
<proteinExistence type="predicted"/>
<dbReference type="Proteomes" id="UP001295684">
    <property type="component" value="Unassembled WGS sequence"/>
</dbReference>
<dbReference type="InterPro" id="IPR040079">
    <property type="entry name" value="Glutathione_S-Trfase"/>
</dbReference>
<dbReference type="GO" id="GO:0004364">
    <property type="term" value="F:glutathione transferase activity"/>
    <property type="evidence" value="ECO:0007669"/>
    <property type="project" value="TreeGrafter"/>
</dbReference>
<sequence>MKLYYFDLYGRGEAIRLLLTHAKAEWTEQRISFEEWPEVKTSNKGIKFGQLPVLEKDGKFYAQGGAILRYLGGNHGYYPEDVEERFRVDEITDLIASDFSPKIGEAVFGAKTEEEKKDSIGKLVEEHFPKFFGFLEEQLTSNSSQDFLVGDSYTIADFVLLSSYIAHINHPHRKDQVSPLLDSYPTLKAYFAARTADLKDYLDSLPECFL</sequence>
<dbReference type="InterPro" id="IPR004046">
    <property type="entry name" value="GST_C"/>
</dbReference>
<dbReference type="PROSITE" id="PS50404">
    <property type="entry name" value="GST_NTER"/>
    <property type="match status" value="1"/>
</dbReference>
<dbReference type="InterPro" id="IPR010987">
    <property type="entry name" value="Glutathione-S-Trfase_C-like"/>
</dbReference>
<dbReference type="SUPFAM" id="SSF47616">
    <property type="entry name" value="GST C-terminal domain-like"/>
    <property type="match status" value="1"/>
</dbReference>
<gene>
    <name evidence="3" type="ORF">ECRASSUSDP1_LOCUS19647</name>
</gene>
<dbReference type="PANTHER" id="PTHR11571">
    <property type="entry name" value="GLUTATHIONE S-TRANSFERASE"/>
    <property type="match status" value="1"/>
</dbReference>
<evidence type="ECO:0000313" key="4">
    <source>
        <dbReference type="Proteomes" id="UP001295684"/>
    </source>
</evidence>
<dbReference type="SUPFAM" id="SSF52833">
    <property type="entry name" value="Thioredoxin-like"/>
    <property type="match status" value="1"/>
</dbReference>
<dbReference type="SFLD" id="SFLDG01205">
    <property type="entry name" value="AMPS.1"/>
    <property type="match status" value="1"/>
</dbReference>
<protein>
    <recommendedName>
        <fullName evidence="5">Glutathione transferase</fullName>
    </recommendedName>
</protein>
<evidence type="ECO:0000259" key="1">
    <source>
        <dbReference type="PROSITE" id="PS50404"/>
    </source>
</evidence>
<accession>A0AAD1XSU3</accession>
<dbReference type="GO" id="GO:0006749">
    <property type="term" value="P:glutathione metabolic process"/>
    <property type="evidence" value="ECO:0007669"/>
    <property type="project" value="TreeGrafter"/>
</dbReference>
<dbReference type="Pfam" id="PF14497">
    <property type="entry name" value="GST_C_3"/>
    <property type="match status" value="1"/>
</dbReference>
<dbReference type="InterPro" id="IPR036282">
    <property type="entry name" value="Glutathione-S-Trfase_C_sf"/>
</dbReference>
<feature type="domain" description="GST C-terminal" evidence="2">
    <location>
        <begin position="81"/>
        <end position="210"/>
    </location>
</feature>
<dbReference type="InterPro" id="IPR050213">
    <property type="entry name" value="GST_superfamily"/>
</dbReference>
<dbReference type="InterPro" id="IPR004045">
    <property type="entry name" value="Glutathione_S-Trfase_N"/>
</dbReference>
<evidence type="ECO:0000313" key="3">
    <source>
        <dbReference type="EMBL" id="CAI2378252.1"/>
    </source>
</evidence>
<feature type="domain" description="GST N-terminal" evidence="1">
    <location>
        <begin position="1"/>
        <end position="79"/>
    </location>
</feature>
<evidence type="ECO:0008006" key="5">
    <source>
        <dbReference type="Google" id="ProtNLM"/>
    </source>
</evidence>
<comment type="caution">
    <text evidence="3">The sequence shown here is derived from an EMBL/GenBank/DDBJ whole genome shotgun (WGS) entry which is preliminary data.</text>
</comment>
<dbReference type="InterPro" id="IPR036249">
    <property type="entry name" value="Thioredoxin-like_sf"/>
</dbReference>
<reference evidence="3" key="1">
    <citation type="submission" date="2023-07" db="EMBL/GenBank/DDBJ databases">
        <authorList>
            <consortium name="AG Swart"/>
            <person name="Singh M."/>
            <person name="Singh A."/>
            <person name="Seah K."/>
            <person name="Emmerich C."/>
        </authorList>
    </citation>
    <scope>NUCLEOTIDE SEQUENCE</scope>
    <source>
        <strain evidence="3">DP1</strain>
    </source>
</reference>
<keyword evidence="4" id="KW-1185">Reference proteome</keyword>
<dbReference type="CDD" id="cd03039">
    <property type="entry name" value="GST_N_Sigma_like"/>
    <property type="match status" value="1"/>
</dbReference>
<dbReference type="CDD" id="cd03192">
    <property type="entry name" value="GST_C_Sigma_like"/>
    <property type="match status" value="1"/>
</dbReference>
<dbReference type="PROSITE" id="PS50405">
    <property type="entry name" value="GST_CTER"/>
    <property type="match status" value="1"/>
</dbReference>
<dbReference type="EMBL" id="CAMPGE010019958">
    <property type="protein sequence ID" value="CAI2378252.1"/>
    <property type="molecule type" value="Genomic_DNA"/>
</dbReference>